<dbReference type="Gene3D" id="1.20.1070.10">
    <property type="entry name" value="Rhodopsin 7-helix transmembrane proteins"/>
    <property type="match status" value="1"/>
</dbReference>
<dbReference type="SUPFAM" id="SSF81321">
    <property type="entry name" value="Family A G protein-coupled receptor-like"/>
    <property type="match status" value="1"/>
</dbReference>
<dbReference type="InterPro" id="IPR003943">
    <property type="entry name" value="Prot_act_rcpt_3"/>
</dbReference>
<keyword evidence="6 12" id="KW-0472">Membrane</keyword>
<feature type="transmembrane region" description="Helical" evidence="12">
    <location>
        <begin position="94"/>
        <end position="115"/>
    </location>
</feature>
<dbReference type="GO" id="GO:0005886">
    <property type="term" value="C:plasma membrane"/>
    <property type="evidence" value="ECO:0007669"/>
    <property type="project" value="UniProtKB-SubCell"/>
</dbReference>
<feature type="transmembrane region" description="Helical" evidence="12">
    <location>
        <begin position="169"/>
        <end position="187"/>
    </location>
</feature>
<dbReference type="GeneID" id="105992367"/>
<dbReference type="InterPro" id="IPR017452">
    <property type="entry name" value="GPCR_Rhodpsn_7TM"/>
</dbReference>
<keyword evidence="9" id="KW-0325">Glycoprotein</keyword>
<feature type="disulfide bond" evidence="11">
    <location>
        <begin position="164"/>
        <end position="243"/>
    </location>
</feature>
<sequence length="470" mass="53102">MKALIVAASRLLFLLSTICQSGMGNIADKSRKPNLTVRTLYGTPPNASEDFSLSAIKGWTGATINVRCPEGNVSHLHMNNVTVGYLKSSLRTKLIPAIYILVFVVGIPANSMTLWKLLFRNKPICLTIFHTNLAIADILFCVTLPFKIIYHLNGNNWIFGEVLCRATTVLFYGNLYCSILLLTCMSISRYLAIVHPFTYRRLPKRKYTWLTCGVVWVMVFLYMLPFCILKQEYYLLQLDITTCHDGYSLCESSSLFQLCYFISLAVFGCLIPFMVVTYCYTNIIIHRLNIHDQRWLRYSKAVVFIMVIFMVCFMPSNIILIAYHVNYYSHNTDGLYFSYLIALCLGSLNSCLDPFLYFLMLKMLNQPSFVLEGLAKVLIQEKSGEVTIAADAVIAEPEQQPQPVTIPEETAQVPTISANSNSEIGNIISDAMKSEKNFSSIQSVTLAIEIARAHYKPLATLQGVDRFQNL</sequence>
<evidence type="ECO:0000256" key="6">
    <source>
        <dbReference type="ARBA" id="ARBA00023136"/>
    </source>
</evidence>
<evidence type="ECO:0000259" key="14">
    <source>
        <dbReference type="PROSITE" id="PS50262"/>
    </source>
</evidence>
<dbReference type="FunCoup" id="A0A1S3FVU3">
    <property type="interactions" value="416"/>
</dbReference>
<reference evidence="16" key="1">
    <citation type="submission" date="2025-08" db="UniProtKB">
        <authorList>
            <consortium name="RefSeq"/>
        </authorList>
    </citation>
    <scope>IDENTIFICATION</scope>
    <source>
        <tissue evidence="16">Kidney</tissue>
    </source>
</reference>
<keyword evidence="7 11" id="KW-1015">Disulfide bond</keyword>
<evidence type="ECO:0000256" key="13">
    <source>
        <dbReference type="SAM" id="SignalP"/>
    </source>
</evidence>
<evidence type="ECO:0000256" key="5">
    <source>
        <dbReference type="ARBA" id="ARBA00023040"/>
    </source>
</evidence>
<evidence type="ECO:0000256" key="8">
    <source>
        <dbReference type="ARBA" id="ARBA00023170"/>
    </source>
</evidence>
<evidence type="ECO:0000256" key="11">
    <source>
        <dbReference type="PIRSR" id="PIRSR603912-52"/>
    </source>
</evidence>
<dbReference type="FunFam" id="1.20.1070.10:FF:000040">
    <property type="entry name" value="Coagulation factor 2 (thrombin) receptor"/>
    <property type="match status" value="1"/>
</dbReference>
<feature type="transmembrane region" description="Helical" evidence="12">
    <location>
        <begin position="301"/>
        <end position="324"/>
    </location>
</feature>
<dbReference type="GO" id="GO:0015057">
    <property type="term" value="F:thrombin-activated receptor activity"/>
    <property type="evidence" value="ECO:0007669"/>
    <property type="project" value="InterPro"/>
</dbReference>
<dbReference type="PRINTS" id="PR00237">
    <property type="entry name" value="GPCRRHODOPSN"/>
</dbReference>
<dbReference type="InterPro" id="IPR027410">
    <property type="entry name" value="TCP-1-like_intermed_sf"/>
</dbReference>
<dbReference type="OrthoDB" id="8859266at2759"/>
<keyword evidence="15" id="KW-1185">Reference proteome</keyword>
<accession>A0A1S3FVU3</accession>
<comment type="subcellular location">
    <subcellularLocation>
        <location evidence="1">Cell membrane</location>
        <topology evidence="1">Multi-pass membrane protein</topology>
    </subcellularLocation>
</comment>
<gene>
    <name evidence="16" type="primary">F2rl2</name>
</gene>
<dbReference type="PRINTS" id="PR01429">
    <property type="entry name" value="PROTEASEAR3"/>
</dbReference>
<dbReference type="Gene3D" id="3.30.260.10">
    <property type="entry name" value="TCP-1-like chaperonin intermediate domain"/>
    <property type="match status" value="1"/>
</dbReference>
<dbReference type="CTD" id="2151"/>
<dbReference type="PANTHER" id="PTHR24232:SF0">
    <property type="entry name" value="PROTEINASE-ACTIVATED RECEPTOR 3"/>
    <property type="match status" value="1"/>
</dbReference>
<dbReference type="Proteomes" id="UP000081671">
    <property type="component" value="Unplaced"/>
</dbReference>
<evidence type="ECO:0000256" key="12">
    <source>
        <dbReference type="SAM" id="Phobius"/>
    </source>
</evidence>
<evidence type="ECO:0000256" key="4">
    <source>
        <dbReference type="ARBA" id="ARBA00022989"/>
    </source>
</evidence>
<feature type="signal peptide" evidence="13">
    <location>
        <begin position="1"/>
        <end position="24"/>
    </location>
</feature>
<dbReference type="AlphaFoldDB" id="A0A1S3FVU3"/>
<feature type="transmembrane region" description="Helical" evidence="12">
    <location>
        <begin position="255"/>
        <end position="280"/>
    </location>
</feature>
<dbReference type="KEGG" id="dord:105992367"/>
<keyword evidence="4 12" id="KW-1133">Transmembrane helix</keyword>
<dbReference type="PANTHER" id="PTHR24232">
    <property type="entry name" value="G-PROTEIN COUPLED RECEPTOR"/>
    <property type="match status" value="1"/>
</dbReference>
<proteinExistence type="predicted"/>
<dbReference type="SUPFAM" id="SSF54849">
    <property type="entry name" value="GroEL-intermediate domain like"/>
    <property type="match status" value="1"/>
</dbReference>
<dbReference type="PRINTS" id="PR01428">
    <property type="entry name" value="PROTEASEAR"/>
</dbReference>
<evidence type="ECO:0000256" key="7">
    <source>
        <dbReference type="ARBA" id="ARBA00023157"/>
    </source>
</evidence>
<feature type="transmembrane region" description="Helical" evidence="12">
    <location>
        <begin position="127"/>
        <end position="149"/>
    </location>
</feature>
<keyword evidence="3 12" id="KW-0812">Transmembrane</keyword>
<keyword evidence="2" id="KW-1003">Cell membrane</keyword>
<evidence type="ECO:0000313" key="16">
    <source>
        <dbReference type="RefSeq" id="XP_012880678.1"/>
    </source>
</evidence>
<evidence type="ECO:0000256" key="3">
    <source>
        <dbReference type="ARBA" id="ARBA00022692"/>
    </source>
</evidence>
<keyword evidence="13" id="KW-0732">Signal</keyword>
<feature type="chain" id="PRO_5010328023" evidence="13">
    <location>
        <begin position="25"/>
        <end position="470"/>
    </location>
</feature>
<evidence type="ECO:0000256" key="9">
    <source>
        <dbReference type="ARBA" id="ARBA00023180"/>
    </source>
</evidence>
<organism evidence="15 16">
    <name type="scientific">Dipodomys ordii</name>
    <name type="common">Ord's kangaroo rat</name>
    <dbReference type="NCBI Taxonomy" id="10020"/>
    <lineage>
        <taxon>Eukaryota</taxon>
        <taxon>Metazoa</taxon>
        <taxon>Chordata</taxon>
        <taxon>Craniata</taxon>
        <taxon>Vertebrata</taxon>
        <taxon>Euteleostomi</taxon>
        <taxon>Mammalia</taxon>
        <taxon>Eutheria</taxon>
        <taxon>Euarchontoglires</taxon>
        <taxon>Glires</taxon>
        <taxon>Rodentia</taxon>
        <taxon>Castorimorpha</taxon>
        <taxon>Heteromyidae</taxon>
        <taxon>Dipodomyinae</taxon>
        <taxon>Dipodomys</taxon>
    </lineage>
</organism>
<keyword evidence="10" id="KW-0807">Transducer</keyword>
<dbReference type="GO" id="GO:0007200">
    <property type="term" value="P:phospholipase C-activating G protein-coupled receptor signaling pathway"/>
    <property type="evidence" value="ECO:0007669"/>
    <property type="project" value="TreeGrafter"/>
</dbReference>
<name>A0A1S3FVU3_DIPOR</name>
<evidence type="ECO:0000256" key="2">
    <source>
        <dbReference type="ARBA" id="ARBA00022475"/>
    </source>
</evidence>
<keyword evidence="5" id="KW-0297">G-protein coupled receptor</keyword>
<evidence type="ECO:0000256" key="1">
    <source>
        <dbReference type="ARBA" id="ARBA00004651"/>
    </source>
</evidence>
<dbReference type="InterPro" id="IPR003912">
    <property type="entry name" value="Protea_act_rcpt"/>
</dbReference>
<dbReference type="InterPro" id="IPR000276">
    <property type="entry name" value="GPCR_Rhodpsn"/>
</dbReference>
<dbReference type="PROSITE" id="PS50262">
    <property type="entry name" value="G_PROTEIN_RECEP_F1_2"/>
    <property type="match status" value="1"/>
</dbReference>
<keyword evidence="8 16" id="KW-0675">Receptor</keyword>
<dbReference type="GO" id="GO:0007596">
    <property type="term" value="P:blood coagulation"/>
    <property type="evidence" value="ECO:0007669"/>
    <property type="project" value="InterPro"/>
</dbReference>
<evidence type="ECO:0000313" key="15">
    <source>
        <dbReference type="Proteomes" id="UP000081671"/>
    </source>
</evidence>
<dbReference type="GO" id="GO:0035025">
    <property type="term" value="P:positive regulation of Rho protein signal transduction"/>
    <property type="evidence" value="ECO:0007669"/>
    <property type="project" value="TreeGrafter"/>
</dbReference>
<dbReference type="RefSeq" id="XP_012880678.1">
    <property type="nucleotide sequence ID" value="XM_013025224.1"/>
</dbReference>
<feature type="transmembrane region" description="Helical" evidence="12">
    <location>
        <begin position="207"/>
        <end position="226"/>
    </location>
</feature>
<feature type="domain" description="G-protein coupled receptors family 1 profile" evidence="14">
    <location>
        <begin position="109"/>
        <end position="357"/>
    </location>
</feature>
<dbReference type="Pfam" id="PF00001">
    <property type="entry name" value="7tm_1"/>
    <property type="match status" value="1"/>
</dbReference>
<dbReference type="STRING" id="10020.ENSDORP00000006400"/>
<dbReference type="InParanoid" id="A0A1S3FVU3"/>
<feature type="transmembrane region" description="Helical" evidence="12">
    <location>
        <begin position="336"/>
        <end position="359"/>
    </location>
</feature>
<protein>
    <submittedName>
        <fullName evidence="16">Proteinase-activated receptor 3</fullName>
    </submittedName>
</protein>
<evidence type="ECO:0000256" key="10">
    <source>
        <dbReference type="ARBA" id="ARBA00023224"/>
    </source>
</evidence>